<organism evidence="6">
    <name type="scientific">Alectorobius mimon</name>
    <dbReference type="NCBI Taxonomy" id="360319"/>
    <lineage>
        <taxon>Eukaryota</taxon>
        <taxon>Metazoa</taxon>
        <taxon>Ecdysozoa</taxon>
        <taxon>Arthropoda</taxon>
        <taxon>Chelicerata</taxon>
        <taxon>Arachnida</taxon>
        <taxon>Acari</taxon>
        <taxon>Parasitiformes</taxon>
        <taxon>Ixodida</taxon>
        <taxon>Ixodoidea</taxon>
        <taxon>Argasidae</taxon>
        <taxon>Ornithodorinae</taxon>
        <taxon>Alectorobius</taxon>
    </lineage>
</organism>
<sequence>LFSTLLFSWRIWENTCTQTNDDFTCDVTDTYFLIRLRRPAISFIVYPDYLLYPIFKTNIIIISVIIRAFIGSFGGFNQFSLRKILAFSSISHLS</sequence>
<evidence type="ECO:0000256" key="3">
    <source>
        <dbReference type="ARBA" id="ARBA00049551"/>
    </source>
</evidence>
<evidence type="ECO:0000313" key="6">
    <source>
        <dbReference type="EMBL" id="JAR87365.1"/>
    </source>
</evidence>
<feature type="transmembrane region" description="Helical" evidence="4">
    <location>
        <begin position="49"/>
        <end position="70"/>
    </location>
</feature>
<reference evidence="6" key="1">
    <citation type="submission" date="2016-03" db="EMBL/GenBank/DDBJ databases">
        <title>Gut transcriptome analysis on engorged females of Ornithodoros mimon (Acari: Argasidae) and phylogenetic inferences of soft ticks.</title>
        <authorList>
            <person name="Landulfo G.A."/>
            <person name="Giovanni D."/>
            <person name="Carvalho E."/>
            <person name="Junqueira-de-Azevedo I."/>
            <person name="Patane J."/>
            <person name="Mendoca R."/>
            <person name="Barros-Battesti D."/>
        </authorList>
    </citation>
    <scope>NUCLEOTIDE SEQUENCE</scope>
    <source>
        <strain evidence="6">Females</strain>
        <tissue evidence="6">Gut</tissue>
    </source>
</reference>
<evidence type="ECO:0000256" key="2">
    <source>
        <dbReference type="ARBA" id="ARBA00012944"/>
    </source>
</evidence>
<feature type="domain" description="NADH:quinone oxidoreductase/Mrp antiporter transmembrane" evidence="5">
    <location>
        <begin position="51"/>
        <end position="93"/>
    </location>
</feature>
<dbReference type="GO" id="GO:0008137">
    <property type="term" value="F:NADH dehydrogenase (ubiquinone) activity"/>
    <property type="evidence" value="ECO:0007669"/>
    <property type="project" value="UniProtKB-EC"/>
</dbReference>
<comment type="catalytic activity">
    <reaction evidence="3">
        <text>a ubiquinone + NADH + 5 H(+)(in) = a ubiquinol + NAD(+) + 4 H(+)(out)</text>
        <dbReference type="Rhea" id="RHEA:29091"/>
        <dbReference type="Rhea" id="RHEA-COMP:9565"/>
        <dbReference type="Rhea" id="RHEA-COMP:9566"/>
        <dbReference type="ChEBI" id="CHEBI:15378"/>
        <dbReference type="ChEBI" id="CHEBI:16389"/>
        <dbReference type="ChEBI" id="CHEBI:17976"/>
        <dbReference type="ChEBI" id="CHEBI:57540"/>
        <dbReference type="ChEBI" id="CHEBI:57945"/>
        <dbReference type="EC" id="7.1.1.2"/>
    </reaction>
</comment>
<keyword evidence="4" id="KW-0472">Membrane</keyword>
<dbReference type="InterPro" id="IPR001750">
    <property type="entry name" value="ND/Mrp_TM"/>
</dbReference>
<keyword evidence="4" id="KW-1133">Transmembrane helix</keyword>
<keyword evidence="4" id="KW-0812">Transmembrane</keyword>
<proteinExistence type="predicted"/>
<accession>A0A147BAG3</accession>
<evidence type="ECO:0000259" key="5">
    <source>
        <dbReference type="Pfam" id="PF00361"/>
    </source>
</evidence>
<dbReference type="EC" id="7.1.1.2" evidence="2"/>
<comment type="function">
    <text evidence="1">Core subunit of the mitochondrial membrane respiratory chain NADH dehydrogenase (Complex I) that is believed to belong to the minimal assembly required for catalysis. Complex I functions in the transfer of electrons from NADH to the respiratory chain. The immediate electron acceptor for the enzyme is believed to be ubiquinone.</text>
</comment>
<protein>
    <recommendedName>
        <fullName evidence="2">NADH:ubiquinone reductase (H(+)-translocating)</fullName>
        <ecNumber evidence="2">7.1.1.2</ecNumber>
    </recommendedName>
</protein>
<evidence type="ECO:0000256" key="1">
    <source>
        <dbReference type="ARBA" id="ARBA00003257"/>
    </source>
</evidence>
<dbReference type="Pfam" id="PF00361">
    <property type="entry name" value="Proton_antipo_M"/>
    <property type="match status" value="1"/>
</dbReference>
<dbReference type="EMBL" id="GEIB01000551">
    <property type="protein sequence ID" value="JAR87365.1"/>
    <property type="molecule type" value="Transcribed_RNA"/>
</dbReference>
<name>A0A147BAG3_9ACAR</name>
<dbReference type="AlphaFoldDB" id="A0A147BAG3"/>
<feature type="non-terminal residue" evidence="6">
    <location>
        <position position="1"/>
    </location>
</feature>
<evidence type="ECO:0000256" key="4">
    <source>
        <dbReference type="SAM" id="Phobius"/>
    </source>
</evidence>